<evidence type="ECO:0008006" key="4">
    <source>
        <dbReference type="Google" id="ProtNLM"/>
    </source>
</evidence>
<accession>A0A511W570</accession>
<dbReference type="Proteomes" id="UP000321440">
    <property type="component" value="Unassembled WGS sequence"/>
</dbReference>
<name>A0A511W570_9BACI</name>
<sequence length="191" mass="21648">MRLIIICISLSMVLIACQSEPEGVSEEQVQELSSTIESQEEQIQSLQLELEEKTRELQRERQNSSEEQQAEESEQDQVEEEVESASNPQTDNFELHSPQPDTVITDTISIEGMIHVDAVNQVELEIVDHLGETIEHVEIDDDWFGDLSSDFEWTGLELNMTLTDQPSSGEGVLHIHDLKASEERSVPIIFE</sequence>
<dbReference type="AlphaFoldDB" id="A0A511W570"/>
<comment type="caution">
    <text evidence="2">The sequence shown here is derived from an EMBL/GenBank/DDBJ whole genome shotgun (WGS) entry which is preliminary data.</text>
</comment>
<evidence type="ECO:0000256" key="1">
    <source>
        <dbReference type="SAM" id="MobiDB-lite"/>
    </source>
</evidence>
<dbReference type="PROSITE" id="PS51257">
    <property type="entry name" value="PROKAR_LIPOPROTEIN"/>
    <property type="match status" value="1"/>
</dbReference>
<organism evidence="2 3">
    <name type="scientific">Alkalibacillus haloalkaliphilus</name>
    <dbReference type="NCBI Taxonomy" id="94136"/>
    <lineage>
        <taxon>Bacteria</taxon>
        <taxon>Bacillati</taxon>
        <taxon>Bacillota</taxon>
        <taxon>Bacilli</taxon>
        <taxon>Bacillales</taxon>
        <taxon>Bacillaceae</taxon>
        <taxon>Alkalibacillus</taxon>
    </lineage>
</organism>
<protein>
    <recommendedName>
        <fullName evidence="4">Bacterial spore germination immunoglobulin-like domain-containing protein</fullName>
    </recommendedName>
</protein>
<proteinExistence type="predicted"/>
<feature type="compositionally biased region" description="Basic and acidic residues" evidence="1">
    <location>
        <begin position="54"/>
        <end position="64"/>
    </location>
</feature>
<dbReference type="RefSeq" id="WP_170235995.1">
    <property type="nucleotide sequence ID" value="NZ_BJYA01000005.1"/>
</dbReference>
<reference evidence="2 3" key="1">
    <citation type="submission" date="2019-07" db="EMBL/GenBank/DDBJ databases">
        <title>Whole genome shotgun sequence of Alkalibacillus haloalkaliphilus NBRC 103110.</title>
        <authorList>
            <person name="Hosoyama A."/>
            <person name="Uohara A."/>
            <person name="Ohji S."/>
            <person name="Ichikawa N."/>
        </authorList>
    </citation>
    <scope>NUCLEOTIDE SEQUENCE [LARGE SCALE GENOMIC DNA]</scope>
    <source>
        <strain evidence="2 3">NBRC 103110</strain>
    </source>
</reference>
<evidence type="ECO:0000313" key="3">
    <source>
        <dbReference type="Proteomes" id="UP000321440"/>
    </source>
</evidence>
<dbReference type="EMBL" id="BJYA01000005">
    <property type="protein sequence ID" value="GEN45488.1"/>
    <property type="molecule type" value="Genomic_DNA"/>
</dbReference>
<keyword evidence="3" id="KW-1185">Reference proteome</keyword>
<evidence type="ECO:0000313" key="2">
    <source>
        <dbReference type="EMBL" id="GEN45488.1"/>
    </source>
</evidence>
<feature type="compositionally biased region" description="Acidic residues" evidence="1">
    <location>
        <begin position="68"/>
        <end position="83"/>
    </location>
</feature>
<gene>
    <name evidence="2" type="ORF">AHA02nite_12640</name>
</gene>
<feature type="region of interest" description="Disordered" evidence="1">
    <location>
        <begin position="54"/>
        <end position="100"/>
    </location>
</feature>